<sequence length="283" mass="34056">MDKWKEYYSDTQIKKLQAIALENLRIFIEACETLRLTYFVYGGTLLGVEKYNKMIPWDDDIDVAMPRDSYMKFVKYAPKILPKEYYIQSPYNNKNCPYPYVKLRKRGTKYVEYINRNLNIETGIYIDIYPIDRIPDNEHLRRKQFKKVRKWILIYVYRQSRLFDKDEHSLIGHLKNLIKWGICNTCKVFSQKYCIKKIDQYMTMYNDTKTQRYAALNSPNYNNIYLKLYPLKKAMFNGIEVNIPGDHKTHLKMRYGDYSKLPPEEERYGHVPYILDLGDSKKE</sequence>
<dbReference type="PATRIC" id="fig|1341156.4.peg.212"/>
<dbReference type="PANTHER" id="PTHR43404:SF1">
    <property type="entry name" value="MNN4P"/>
    <property type="match status" value="1"/>
</dbReference>
<dbReference type="InterPro" id="IPR052942">
    <property type="entry name" value="LPS_cholinephosphotransferase"/>
</dbReference>
<evidence type="ECO:0000313" key="3">
    <source>
        <dbReference type="Proteomes" id="UP000021369"/>
    </source>
</evidence>
<dbReference type="RefSeq" id="WP_037284839.1">
    <property type="nucleotide sequence ID" value="NZ_JEOB01000001.1"/>
</dbReference>
<accession>A0A011WVJ7</accession>
<comment type="caution">
    <text evidence="2">The sequence shown here is derived from an EMBL/GenBank/DDBJ whole genome shotgun (WGS) entry which is preliminary data.</text>
</comment>
<keyword evidence="3" id="KW-1185">Reference proteome</keyword>
<dbReference type="AlphaFoldDB" id="A0A011WVJ7"/>
<dbReference type="EMBL" id="JEOB01000001">
    <property type="protein sequence ID" value="EXM40995.1"/>
    <property type="molecule type" value="Genomic_DNA"/>
</dbReference>
<dbReference type="PANTHER" id="PTHR43404">
    <property type="entry name" value="LIPOPOLYSACCHARIDE CHOLINEPHOSPHOTRANSFERASE LICD"/>
    <property type="match status" value="1"/>
</dbReference>
<evidence type="ECO:0000313" key="2">
    <source>
        <dbReference type="EMBL" id="EXM40995.1"/>
    </source>
</evidence>
<proteinExistence type="predicted"/>
<feature type="domain" description="LicD/FKTN/FKRP nucleotidyltransferase" evidence="1">
    <location>
        <begin position="31"/>
        <end position="256"/>
    </location>
</feature>
<dbReference type="Proteomes" id="UP000021369">
    <property type="component" value="Unassembled WGS sequence"/>
</dbReference>
<organism evidence="2 3">
    <name type="scientific">Ruminococcus albus SY3</name>
    <dbReference type="NCBI Taxonomy" id="1341156"/>
    <lineage>
        <taxon>Bacteria</taxon>
        <taxon>Bacillati</taxon>
        <taxon>Bacillota</taxon>
        <taxon>Clostridia</taxon>
        <taxon>Eubacteriales</taxon>
        <taxon>Oscillospiraceae</taxon>
        <taxon>Ruminococcus</taxon>
    </lineage>
</organism>
<dbReference type="OrthoDB" id="9786100at2"/>
<protein>
    <recommendedName>
        <fullName evidence="1">LicD/FKTN/FKRP nucleotidyltransferase domain-containing protein</fullName>
    </recommendedName>
</protein>
<dbReference type="GO" id="GO:0009100">
    <property type="term" value="P:glycoprotein metabolic process"/>
    <property type="evidence" value="ECO:0007669"/>
    <property type="project" value="UniProtKB-ARBA"/>
</dbReference>
<name>A0A011WVJ7_RUMAL</name>
<dbReference type="InterPro" id="IPR007074">
    <property type="entry name" value="LicD/FKTN/FKRP_NTP_transf"/>
</dbReference>
<evidence type="ECO:0000259" key="1">
    <source>
        <dbReference type="Pfam" id="PF04991"/>
    </source>
</evidence>
<reference evidence="2 3" key="1">
    <citation type="submission" date="2013-06" db="EMBL/GenBank/DDBJ databases">
        <title>Rumen cellulosomics: divergent fiber-degrading strategies revealed by comparative genome-wide analysis of six Ruminococcal strains.</title>
        <authorList>
            <person name="Dassa B."/>
            <person name="Borovok I."/>
            <person name="Lamed R."/>
            <person name="Flint H."/>
            <person name="Yeoman C.J."/>
            <person name="White B."/>
            <person name="Bayer E.A."/>
        </authorList>
    </citation>
    <scope>NUCLEOTIDE SEQUENCE [LARGE SCALE GENOMIC DNA]</scope>
    <source>
        <strain evidence="2 3">SY3</strain>
    </source>
</reference>
<dbReference type="Pfam" id="PF04991">
    <property type="entry name" value="LicD"/>
    <property type="match status" value="1"/>
</dbReference>
<gene>
    <name evidence="2" type="ORF">RASY3_02435</name>
</gene>